<dbReference type="PROSITE" id="PS50076">
    <property type="entry name" value="DNAJ_2"/>
    <property type="match status" value="1"/>
</dbReference>
<dbReference type="InterPro" id="IPR036092">
    <property type="entry name" value="Papo_T_antigensf"/>
</dbReference>
<dbReference type="InterPro" id="IPR036869">
    <property type="entry name" value="J_dom_sf"/>
</dbReference>
<reference evidence="3 4" key="1">
    <citation type="journal article" date="2013" name="PLoS Pathog.">
        <title>Novel Polyomaviruses of Nonhuman Primates: Genetic and Serological Predictors for the Existence of Multiple Unknown Polyomaviruses within the Human Population.</title>
        <authorList>
            <person name="Scuda N."/>
            <person name="Madinda N.F."/>
            <person name="Akoua-Koffi C."/>
            <person name="Adjogoua E.V."/>
            <person name="Wevers D."/>
            <person name="Hofmann J."/>
            <person name="Cameron K.N."/>
            <person name="Leendertz S.A."/>
            <person name="Couacy-Hymann E."/>
            <person name="Robbins M."/>
            <person name="Boesch C."/>
            <person name="Jarvis M.A."/>
            <person name="Moens U."/>
            <person name="Mugisha L."/>
            <person name="Calvignac-Spencer S."/>
            <person name="Leendertz F.H."/>
            <person name="Ehlers B."/>
        </authorList>
    </citation>
    <scope>NUCLEOTIDE SEQUENCE [LARGE SCALE GENOMIC DNA]</scope>
    <source>
        <strain evidence="3">3147</strain>
    </source>
</reference>
<dbReference type="SUPFAM" id="SSF161240">
    <property type="entry name" value="T-antigen specific domain-like"/>
    <property type="match status" value="1"/>
</dbReference>
<evidence type="ECO:0000313" key="4">
    <source>
        <dbReference type="Proteomes" id="UP000118114"/>
    </source>
</evidence>
<dbReference type="Gene3D" id="1.10.287.110">
    <property type="entry name" value="DnaJ domain"/>
    <property type="match status" value="1"/>
</dbReference>
<sequence>MDKILHKSEKKELIALLELPANEYGNYPLMKQQFKKMCLVYHPDKGGDGEKMRRLNALWQTFNTELLEMRDNRFDMEQVRNMDLAIWEDLLTLKEVIDNFDEVFIKVFPSCFMRVAVHKCKCIVCMLRQQHLIMKEHKRCVLWGECFCHKCYLDWYGLSGIELHLIWWKRIVQNTPFIFMRVNVEDLYHKRNM</sequence>
<dbReference type="InterPro" id="IPR001623">
    <property type="entry name" value="DnaJ_domain"/>
</dbReference>
<organism evidence="3 4">
    <name type="scientific">Alphapolyomavirus quintipanos</name>
    <dbReference type="NCBI Taxonomy" id="1891737"/>
    <lineage>
        <taxon>Viruses</taxon>
        <taxon>Monodnaviria</taxon>
        <taxon>Shotokuvirae</taxon>
        <taxon>Cossaviricota</taxon>
        <taxon>Papovaviricetes</taxon>
        <taxon>Sepolyvirales</taxon>
        <taxon>Polyomaviridae</taxon>
        <taxon>Alphapolyomavirus</taxon>
    </lineage>
</organism>
<dbReference type="SMART" id="SM00271">
    <property type="entry name" value="DnaJ"/>
    <property type="match status" value="1"/>
</dbReference>
<keyword evidence="4" id="KW-1185">Reference proteome</keyword>
<evidence type="ECO:0000313" key="3">
    <source>
        <dbReference type="EMBL" id="AFU25587.1"/>
    </source>
</evidence>
<keyword evidence="1" id="KW-0244">Early protein</keyword>
<dbReference type="EMBL" id="JX159981">
    <property type="protein sequence ID" value="AFU25587.1"/>
    <property type="molecule type" value="Genomic_DNA"/>
</dbReference>
<dbReference type="GeneID" id="14258184"/>
<proteinExistence type="predicted"/>
<dbReference type="Proteomes" id="UP000118114">
    <property type="component" value="Segment"/>
</dbReference>
<feature type="domain" description="J" evidence="2">
    <location>
        <begin position="12"/>
        <end position="80"/>
    </location>
</feature>
<protein>
    <submittedName>
        <fullName evidence="3">Small T antigen</fullName>
    </submittedName>
</protein>
<dbReference type="KEGG" id="vg:14258184"/>
<evidence type="ECO:0000259" key="2">
    <source>
        <dbReference type="PROSITE" id="PS50076"/>
    </source>
</evidence>
<dbReference type="Gene3D" id="1.20.120.1860">
    <property type="entry name" value="Small t-antigen, unique domain"/>
    <property type="match status" value="1"/>
</dbReference>
<dbReference type="OrthoDB" id="14669at10239"/>
<evidence type="ECO:0000256" key="1">
    <source>
        <dbReference type="ARBA" id="ARBA00022518"/>
    </source>
</evidence>
<accession>K7QK02</accession>
<dbReference type="InterPro" id="IPR003354">
    <property type="entry name" value="Papo_T_antigen"/>
</dbReference>
<dbReference type="Pfam" id="PF02380">
    <property type="entry name" value="Papo_T_antigen"/>
    <property type="match status" value="1"/>
</dbReference>
<name>K7QK02_9POLY</name>
<dbReference type="RefSeq" id="YP_007195286.1">
    <property type="nucleotide sequence ID" value="NC_019856.1"/>
</dbReference>
<dbReference type="SUPFAM" id="SSF46565">
    <property type="entry name" value="Chaperone J-domain"/>
    <property type="match status" value="1"/>
</dbReference>